<dbReference type="EMBL" id="VIVQ01000001">
    <property type="protein sequence ID" value="TWE11728.1"/>
    <property type="molecule type" value="Genomic_DNA"/>
</dbReference>
<accession>A0A561E7Y7</accession>
<name>A0A561E7Y7_9MICO</name>
<dbReference type="Proteomes" id="UP000318297">
    <property type="component" value="Unassembled WGS sequence"/>
</dbReference>
<evidence type="ECO:0000256" key="1">
    <source>
        <dbReference type="SAM" id="SignalP"/>
    </source>
</evidence>
<reference evidence="2 3" key="1">
    <citation type="submission" date="2019-06" db="EMBL/GenBank/DDBJ databases">
        <title>Sequencing the genomes of 1000 actinobacteria strains.</title>
        <authorList>
            <person name="Klenk H.-P."/>
        </authorList>
    </citation>
    <scope>NUCLEOTIDE SEQUENCE [LARGE SCALE GENOMIC DNA]</scope>
    <source>
        <strain evidence="2 3">DSM 19560</strain>
    </source>
</reference>
<evidence type="ECO:0008006" key="4">
    <source>
        <dbReference type="Google" id="ProtNLM"/>
    </source>
</evidence>
<feature type="signal peptide" evidence="1">
    <location>
        <begin position="1"/>
        <end position="33"/>
    </location>
</feature>
<proteinExistence type="predicted"/>
<evidence type="ECO:0000313" key="2">
    <source>
        <dbReference type="EMBL" id="TWE11728.1"/>
    </source>
</evidence>
<feature type="chain" id="PRO_5039473971" description="CHAP domain-containing protein" evidence="1">
    <location>
        <begin position="34"/>
        <end position="343"/>
    </location>
</feature>
<evidence type="ECO:0000313" key="3">
    <source>
        <dbReference type="Proteomes" id="UP000318297"/>
    </source>
</evidence>
<dbReference type="AlphaFoldDB" id="A0A561E7Y7"/>
<gene>
    <name evidence="2" type="ORF">BKA23_0509</name>
</gene>
<protein>
    <recommendedName>
        <fullName evidence="4">CHAP domain-containing protein</fullName>
    </recommendedName>
</protein>
<comment type="caution">
    <text evidence="2">The sequence shown here is derived from an EMBL/GenBank/DDBJ whole genome shotgun (WGS) entry which is preliminary data.</text>
</comment>
<keyword evidence="1" id="KW-0732">Signal</keyword>
<organism evidence="2 3">
    <name type="scientific">Rudaeicoccus suwonensis</name>
    <dbReference type="NCBI Taxonomy" id="657409"/>
    <lineage>
        <taxon>Bacteria</taxon>
        <taxon>Bacillati</taxon>
        <taxon>Actinomycetota</taxon>
        <taxon>Actinomycetes</taxon>
        <taxon>Micrococcales</taxon>
        <taxon>Dermacoccaceae</taxon>
        <taxon>Rudaeicoccus</taxon>
    </lineage>
</organism>
<dbReference type="RefSeq" id="WP_145225183.1">
    <property type="nucleotide sequence ID" value="NZ_VIVQ01000001.1"/>
</dbReference>
<dbReference type="OrthoDB" id="5150337at2"/>
<sequence>MNTRRGWRAVVALTTATLAAAAFQTGMAAGAHASTTNDTVMATTQRMAGPTLNTTQAGWYSVGSHLNLQCYARGESVKGYYSRYIPGGWDNLWYKVGDGYWVADVDINTGSNNPVTGACSSGGAVVMATTQRMTSDTLNSTQVGWYGKGSNLNLVCYARGESVKGYYSPYIPGGWDNLWYKVSDGYWAADVDINTGSNNPVTGACSSPTPPPSSTTATRAVAWANSQIGSMSYPGLCELFVENAYGTSGRYASAITAFRSLQAAGQIHTSSSGIPAGALVFSESPQWDKGYGHVMLSRGDGTFVSGGVATSVGNHSTVQTFNSPAPTGGFLGWAYAPTSWPGR</sequence>
<keyword evidence="3" id="KW-1185">Reference proteome</keyword>